<sequence length="67" mass="7308">EPNKLRPLRTDPNEPKTAATKSSEMDPEAQTGPEEQPPQQQPSDQASLLKATLQNHRTEPDASDDSG</sequence>
<organism evidence="2 3">
    <name type="scientific">Trifolium medium</name>
    <dbReference type="NCBI Taxonomy" id="97028"/>
    <lineage>
        <taxon>Eukaryota</taxon>
        <taxon>Viridiplantae</taxon>
        <taxon>Streptophyta</taxon>
        <taxon>Embryophyta</taxon>
        <taxon>Tracheophyta</taxon>
        <taxon>Spermatophyta</taxon>
        <taxon>Magnoliopsida</taxon>
        <taxon>eudicotyledons</taxon>
        <taxon>Gunneridae</taxon>
        <taxon>Pentapetalae</taxon>
        <taxon>rosids</taxon>
        <taxon>fabids</taxon>
        <taxon>Fabales</taxon>
        <taxon>Fabaceae</taxon>
        <taxon>Papilionoideae</taxon>
        <taxon>50 kb inversion clade</taxon>
        <taxon>NPAAA clade</taxon>
        <taxon>Hologalegina</taxon>
        <taxon>IRL clade</taxon>
        <taxon>Trifolieae</taxon>
        <taxon>Trifolium</taxon>
    </lineage>
</organism>
<feature type="region of interest" description="Disordered" evidence="1">
    <location>
        <begin position="1"/>
        <end position="67"/>
    </location>
</feature>
<evidence type="ECO:0000313" key="3">
    <source>
        <dbReference type="Proteomes" id="UP000265520"/>
    </source>
</evidence>
<evidence type="ECO:0000313" key="2">
    <source>
        <dbReference type="EMBL" id="MCI67744.1"/>
    </source>
</evidence>
<feature type="non-terminal residue" evidence="2">
    <location>
        <position position="1"/>
    </location>
</feature>
<keyword evidence="3" id="KW-1185">Reference proteome</keyword>
<dbReference type="EMBL" id="LXQA010722813">
    <property type="protein sequence ID" value="MCI67744.1"/>
    <property type="molecule type" value="Genomic_DNA"/>
</dbReference>
<feature type="compositionally biased region" description="Basic and acidic residues" evidence="1">
    <location>
        <begin position="1"/>
        <end position="14"/>
    </location>
</feature>
<dbReference type="AlphaFoldDB" id="A0A392U4U9"/>
<protein>
    <submittedName>
        <fullName evidence="2">Uncharacterized protein</fullName>
    </submittedName>
</protein>
<accession>A0A392U4U9</accession>
<comment type="caution">
    <text evidence="2">The sequence shown here is derived from an EMBL/GenBank/DDBJ whole genome shotgun (WGS) entry which is preliminary data.</text>
</comment>
<evidence type="ECO:0000256" key="1">
    <source>
        <dbReference type="SAM" id="MobiDB-lite"/>
    </source>
</evidence>
<proteinExistence type="predicted"/>
<name>A0A392U4U9_9FABA</name>
<reference evidence="2 3" key="1">
    <citation type="journal article" date="2018" name="Front. Plant Sci.">
        <title>Red Clover (Trifolium pratense) and Zigzag Clover (T. medium) - A Picture of Genomic Similarities and Differences.</title>
        <authorList>
            <person name="Dluhosova J."/>
            <person name="Istvanek J."/>
            <person name="Nedelnik J."/>
            <person name="Repkova J."/>
        </authorList>
    </citation>
    <scope>NUCLEOTIDE SEQUENCE [LARGE SCALE GENOMIC DNA]</scope>
    <source>
        <strain evidence="3">cv. 10/8</strain>
        <tissue evidence="2">Leaf</tissue>
    </source>
</reference>
<dbReference type="Proteomes" id="UP000265520">
    <property type="component" value="Unassembled WGS sequence"/>
</dbReference>